<reference evidence="8" key="1">
    <citation type="submission" date="2025-08" db="UniProtKB">
        <authorList>
            <consortium name="RefSeq"/>
        </authorList>
    </citation>
    <scope>IDENTIFICATION</scope>
</reference>
<keyword evidence="3" id="KW-0347">Helicase</keyword>
<dbReference type="Proteomes" id="UP001652580">
    <property type="component" value="Chromosome X"/>
</dbReference>
<feature type="compositionally biased region" description="Acidic residues" evidence="4">
    <location>
        <begin position="1123"/>
        <end position="1133"/>
    </location>
</feature>
<comment type="similarity">
    <text evidence="1">Belongs to the SNF2/RAD54 helicase family.</text>
</comment>
<evidence type="ECO:0000313" key="7">
    <source>
        <dbReference type="Proteomes" id="UP001652580"/>
    </source>
</evidence>
<keyword evidence="7" id="KW-1185">Reference proteome</keyword>
<dbReference type="PANTHER" id="PTHR45629">
    <property type="entry name" value="SNF2/RAD54 FAMILY MEMBER"/>
    <property type="match status" value="1"/>
</dbReference>
<keyword evidence="3" id="KW-0067">ATP-binding</keyword>
<dbReference type="SMART" id="SM00490">
    <property type="entry name" value="HELICc"/>
    <property type="match status" value="1"/>
</dbReference>
<feature type="region of interest" description="Disordered" evidence="4">
    <location>
        <begin position="1109"/>
        <end position="1187"/>
    </location>
</feature>
<dbReference type="PROSITE" id="PS51192">
    <property type="entry name" value="HELICASE_ATP_BIND_1"/>
    <property type="match status" value="1"/>
</dbReference>
<evidence type="ECO:0000256" key="1">
    <source>
        <dbReference type="ARBA" id="ARBA00007025"/>
    </source>
</evidence>
<dbReference type="Pfam" id="PF00176">
    <property type="entry name" value="SNF2-rel_dom"/>
    <property type="match status" value="1"/>
</dbReference>
<dbReference type="SMART" id="SM00028">
    <property type="entry name" value="TPR"/>
    <property type="match status" value="2"/>
</dbReference>
<dbReference type="SMART" id="SM00487">
    <property type="entry name" value="DEXDc"/>
    <property type="match status" value="1"/>
</dbReference>
<feature type="compositionally biased region" description="Polar residues" evidence="4">
    <location>
        <begin position="1147"/>
        <end position="1159"/>
    </location>
</feature>
<dbReference type="InterPro" id="IPR019734">
    <property type="entry name" value="TPR_rpt"/>
</dbReference>
<feature type="region of interest" description="Disordered" evidence="4">
    <location>
        <begin position="840"/>
        <end position="861"/>
    </location>
</feature>
<keyword evidence="3" id="KW-0547">Nucleotide-binding</keyword>
<feature type="domain" description="Helicase C-terminal" evidence="6">
    <location>
        <begin position="466"/>
        <end position="626"/>
    </location>
</feature>
<evidence type="ECO:0000259" key="5">
    <source>
        <dbReference type="PROSITE" id="PS51192"/>
    </source>
</evidence>
<feature type="compositionally biased region" description="Basic and acidic residues" evidence="4">
    <location>
        <begin position="1111"/>
        <end position="1122"/>
    </location>
</feature>
<gene>
    <name evidence="8" type="primary">ERCC6L</name>
</gene>
<dbReference type="InterPro" id="IPR038718">
    <property type="entry name" value="SNF2-like_sf"/>
</dbReference>
<organism evidence="7 8">
    <name type="scientific">Balaenoptera acutorostrata</name>
    <name type="common">Common minke whale</name>
    <name type="synonym">Balaena rostrata</name>
    <dbReference type="NCBI Taxonomy" id="9767"/>
    <lineage>
        <taxon>Eukaryota</taxon>
        <taxon>Metazoa</taxon>
        <taxon>Chordata</taxon>
        <taxon>Craniata</taxon>
        <taxon>Vertebrata</taxon>
        <taxon>Euteleostomi</taxon>
        <taxon>Mammalia</taxon>
        <taxon>Eutheria</taxon>
        <taxon>Laurasiatheria</taxon>
        <taxon>Artiodactyla</taxon>
        <taxon>Whippomorpha</taxon>
        <taxon>Cetacea</taxon>
        <taxon>Mysticeti</taxon>
        <taxon>Balaenopteridae</taxon>
        <taxon>Balaenoptera</taxon>
    </lineage>
</organism>
<dbReference type="InterPro" id="IPR000330">
    <property type="entry name" value="SNF2_N"/>
</dbReference>
<feature type="region of interest" description="Disordered" evidence="4">
    <location>
        <begin position="1060"/>
        <end position="1079"/>
    </location>
</feature>
<dbReference type="Pfam" id="PF00271">
    <property type="entry name" value="Helicase_C"/>
    <property type="match status" value="1"/>
</dbReference>
<dbReference type="RefSeq" id="XP_057394943.1">
    <property type="nucleotide sequence ID" value="XM_057538960.1"/>
</dbReference>
<dbReference type="CDD" id="cd18793">
    <property type="entry name" value="SF2_C_SNF"/>
    <property type="match status" value="1"/>
</dbReference>
<evidence type="ECO:0000256" key="3">
    <source>
        <dbReference type="ARBA" id="ARBA00022806"/>
    </source>
</evidence>
<dbReference type="Gene3D" id="3.40.50.10810">
    <property type="entry name" value="Tandem AAA-ATPase domain"/>
    <property type="match status" value="1"/>
</dbReference>
<dbReference type="PROSITE" id="PS51194">
    <property type="entry name" value="HELICASE_CTER"/>
    <property type="match status" value="1"/>
</dbReference>
<accession>A0ABM3SYM3</accession>
<dbReference type="InterPro" id="IPR027417">
    <property type="entry name" value="P-loop_NTPase"/>
</dbReference>
<dbReference type="Gene3D" id="3.40.50.300">
    <property type="entry name" value="P-loop containing nucleotide triphosphate hydrolases"/>
    <property type="match status" value="1"/>
</dbReference>
<dbReference type="SUPFAM" id="SSF52540">
    <property type="entry name" value="P-loop containing nucleoside triphosphate hydrolases"/>
    <property type="match status" value="2"/>
</dbReference>
<dbReference type="CDD" id="cd18001">
    <property type="entry name" value="DEXHc_ERCC6L"/>
    <property type="match status" value="1"/>
</dbReference>
<dbReference type="InterPro" id="IPR014001">
    <property type="entry name" value="Helicase_ATP-bd"/>
</dbReference>
<evidence type="ECO:0000313" key="8">
    <source>
        <dbReference type="RefSeq" id="XP_057394943.1"/>
    </source>
</evidence>
<dbReference type="InterPro" id="IPR050496">
    <property type="entry name" value="SNF2_RAD54_helicase_repair"/>
</dbReference>
<evidence type="ECO:0000256" key="2">
    <source>
        <dbReference type="ARBA" id="ARBA00022801"/>
    </source>
</evidence>
<proteinExistence type="inferred from homology"/>
<feature type="compositionally biased region" description="Basic and acidic residues" evidence="4">
    <location>
        <begin position="1136"/>
        <end position="1146"/>
    </location>
</feature>
<dbReference type="PANTHER" id="PTHR45629:SF7">
    <property type="entry name" value="DNA EXCISION REPAIR PROTEIN ERCC-6-RELATED"/>
    <property type="match status" value="1"/>
</dbReference>
<dbReference type="InterPro" id="IPR001650">
    <property type="entry name" value="Helicase_C-like"/>
</dbReference>
<name>A0ABM3SYM3_BALAC</name>
<keyword evidence="2" id="KW-0378">Hydrolase</keyword>
<evidence type="ECO:0000259" key="6">
    <source>
        <dbReference type="PROSITE" id="PS51194"/>
    </source>
</evidence>
<protein>
    <submittedName>
        <fullName evidence="8">DNA excision repair protein ERCC-6-like</fullName>
    </submittedName>
</protein>
<feature type="domain" description="Helicase ATP-binding" evidence="5">
    <location>
        <begin position="109"/>
        <end position="277"/>
    </location>
</feature>
<evidence type="ECO:0000256" key="4">
    <source>
        <dbReference type="SAM" id="MobiDB-lite"/>
    </source>
</evidence>
<dbReference type="GeneID" id="103003137"/>
<dbReference type="InterPro" id="IPR049730">
    <property type="entry name" value="SNF2/RAD54-like_C"/>
</dbReference>
<sequence>MEASRGFAEAGALSPEQAARYLRYVKEAKEATKNGDLEEALKLFNLAKDIFPNEKVMSRIQKIQEALEELAEHGDDEFTDVCNSGLLLYRELHNQLFEYQKEGVAFLYSLYRDGRRGGILADDMGLGKTVQIIAFLSGMFDASLVNHVLLIMPTSLISTWLKEFVKWTPGMRVKTFHGPSKDERTRNLGRIQQRNGVIITTYQMLINNWQQLSSLNGQEFVWDYVILDEAHKIKTSSTKSAICARAIPASNRILLTGTPIQNNLQELWSLFDFACQGSLLGTLKTFKMEYENPITRAREKDATPGEKALGFKISENLMAIIKPYFLRRTKEEVQKKKSSNPEVQLSEKSPDVGAICEMPSLSRKNDLIIWIRLVPLQEEIYRKFVSLDHIKELLMETRSPLAELGVLKKLCDHPRLLSARACGLLNLGAVKFSVQDEIEGEDSSDVDHIDQISDDALMEESGKMIFLMGLLKRLRDEGHQTLVFCQSRRILNIIERLLKNRHFKILRIDGTVTHLVEREKRISLFQQNKDYSVFLLTTQVGGVGLTLTAASRVVIFDPSWNPATDAQAVDRVYRIGQKENVVVYRLITCGTVEEKIYRRQVFKDSLIRQTTGDKKNPFRYFSKQELRELFTIEDFQNSATQMQLQSLHAAQRRSDKKLDEHIAFLHSLRIAGISDHDLMYTHDLSVKEELDVIEDSHYIQQRVQKAQFLVEFESQNTEFLMERQKAGNEGIWLREPVFPSQTKKKCHELNKPQPRPSPLLPTHHTQEEISTQMASVIIEDMPQEGEKQDLARRKMNVTTPQDGRHLCASTFDADFVATLPKGCEDVEEIWTDSLSGMALQEEASQEGPMQEAQQESPQGSFKFLPSKSVRADLGPNLDQLEEDEILHHCNPWPANPETKEYQRPESNVSVIKIADDDLAAAHSALQDAQVNEAKLEEEPLASSAQYACDFNLFLEDSADNGQKFSSQSLEHVEKENSLYGSAANSRAESVHSKACLSVDLSEKDDEPEEVVVNVKVRRKARRIDSDDEVEHDTFITDTSGTNPFNTSPFPFLSVKQFDASTPKNDVSPPGRFFSPKISDSLNKSINSRRSLASRRSLINVVLDHVEDMEERLDNSSEAKVAEDYLEEGAEESSGEAPEHTEEDPSRETLSSENKSSRLSTPKPGALAQETFPGDPEPLSGGQLVDSPQDEALEAADDYETLVLRGKELKECGKIQEALDCLVKALDIKSSDSEVMLMTLSLYKQLNKT</sequence>